<dbReference type="GO" id="GO:0006950">
    <property type="term" value="P:response to stress"/>
    <property type="evidence" value="ECO:0007669"/>
    <property type="project" value="TreeGrafter"/>
</dbReference>
<dbReference type="PANTHER" id="PTHR33164">
    <property type="entry name" value="TRANSCRIPTIONAL REGULATOR, MARR FAMILY"/>
    <property type="match status" value="1"/>
</dbReference>
<dbReference type="SMART" id="SM00347">
    <property type="entry name" value="HTH_MARR"/>
    <property type="match status" value="1"/>
</dbReference>
<dbReference type="InterPro" id="IPR039422">
    <property type="entry name" value="MarR/SlyA-like"/>
</dbReference>
<dbReference type="RefSeq" id="WP_152728376.1">
    <property type="nucleotide sequence ID" value="NZ_JAABOZ010000002.1"/>
</dbReference>
<name>A0A7K3WBM1_9ACTN</name>
<comment type="caution">
    <text evidence="2">The sequence shown here is derived from an EMBL/GenBank/DDBJ whole genome shotgun (WGS) entry which is preliminary data.</text>
</comment>
<dbReference type="GO" id="GO:0003700">
    <property type="term" value="F:DNA-binding transcription factor activity"/>
    <property type="evidence" value="ECO:0007669"/>
    <property type="project" value="InterPro"/>
</dbReference>
<dbReference type="PANTHER" id="PTHR33164:SF95">
    <property type="entry name" value="TRANSCRIPTIONAL REGULATOR"/>
    <property type="match status" value="1"/>
</dbReference>
<gene>
    <name evidence="2" type="ORF">G1H19_06890</name>
</gene>
<evidence type="ECO:0000313" key="3">
    <source>
        <dbReference type="Proteomes" id="UP000470470"/>
    </source>
</evidence>
<keyword evidence="3" id="KW-1185">Reference proteome</keyword>
<dbReference type="InterPro" id="IPR036388">
    <property type="entry name" value="WH-like_DNA-bd_sf"/>
</dbReference>
<dbReference type="InterPro" id="IPR036390">
    <property type="entry name" value="WH_DNA-bd_sf"/>
</dbReference>
<sequence length="154" mass="17020">MSASAASPPGPDRPAAADFDAGARPGYLLRRGVKQLSQLWTERGLEMTVPQFAILVELAQSDGLDQRTLSDRVLIDPSTVTDMCRRLLARGDIERERDPADQRRYTVRITPAGRASLAPALPVVREIDDLLLARLTPAERELFVQLFRKALGLD</sequence>
<proteinExistence type="predicted"/>
<feature type="domain" description="HTH marR-type" evidence="1">
    <location>
        <begin position="1"/>
        <end position="152"/>
    </location>
</feature>
<dbReference type="Proteomes" id="UP000470470">
    <property type="component" value="Unassembled WGS sequence"/>
</dbReference>
<organism evidence="2 3">
    <name type="scientific">Goekera deserti</name>
    <dbReference type="NCBI Taxonomy" id="2497753"/>
    <lineage>
        <taxon>Bacteria</taxon>
        <taxon>Bacillati</taxon>
        <taxon>Actinomycetota</taxon>
        <taxon>Actinomycetes</taxon>
        <taxon>Geodermatophilales</taxon>
        <taxon>Geodermatophilaceae</taxon>
        <taxon>Goekera</taxon>
    </lineage>
</organism>
<evidence type="ECO:0000259" key="1">
    <source>
        <dbReference type="PROSITE" id="PS50995"/>
    </source>
</evidence>
<evidence type="ECO:0000313" key="2">
    <source>
        <dbReference type="EMBL" id="NEL53727.1"/>
    </source>
</evidence>
<dbReference type="Gene3D" id="1.10.10.10">
    <property type="entry name" value="Winged helix-like DNA-binding domain superfamily/Winged helix DNA-binding domain"/>
    <property type="match status" value="1"/>
</dbReference>
<dbReference type="EMBL" id="JAAGWK010000009">
    <property type="protein sequence ID" value="NEL53727.1"/>
    <property type="molecule type" value="Genomic_DNA"/>
</dbReference>
<dbReference type="AlphaFoldDB" id="A0A7K3WBM1"/>
<reference evidence="2 3" key="1">
    <citation type="submission" date="2020-02" db="EMBL/GenBank/DDBJ databases">
        <title>The whole genome sequence of CPCC 205119.</title>
        <authorList>
            <person name="Jiang Z."/>
        </authorList>
    </citation>
    <scope>NUCLEOTIDE SEQUENCE [LARGE SCALE GENOMIC DNA]</scope>
    <source>
        <strain evidence="2 3">CPCC 205119</strain>
    </source>
</reference>
<accession>A0A7K3WBM1</accession>
<dbReference type="PROSITE" id="PS50995">
    <property type="entry name" value="HTH_MARR_2"/>
    <property type="match status" value="1"/>
</dbReference>
<protein>
    <submittedName>
        <fullName evidence="2">Winged helix-turn-helix transcriptional regulator</fullName>
    </submittedName>
</protein>
<dbReference type="Pfam" id="PF01047">
    <property type="entry name" value="MarR"/>
    <property type="match status" value="1"/>
</dbReference>
<dbReference type="InterPro" id="IPR000835">
    <property type="entry name" value="HTH_MarR-typ"/>
</dbReference>
<dbReference type="SUPFAM" id="SSF46785">
    <property type="entry name" value="Winged helix' DNA-binding domain"/>
    <property type="match status" value="1"/>
</dbReference>